<keyword evidence="2" id="KW-0472">Membrane</keyword>
<evidence type="ECO:0000313" key="5">
    <source>
        <dbReference type="Proteomes" id="UP000267368"/>
    </source>
</evidence>
<keyword evidence="1" id="KW-0175">Coiled coil</keyword>
<evidence type="ECO:0000259" key="3">
    <source>
        <dbReference type="Pfam" id="PF13514"/>
    </source>
</evidence>
<dbReference type="RefSeq" id="WP_123198373.1">
    <property type="nucleotide sequence ID" value="NZ_QICB01000004.1"/>
</dbReference>
<dbReference type="PANTHER" id="PTHR41259:SF1">
    <property type="entry name" value="DOUBLE-STRAND BREAK REPAIR RAD50 ATPASE, PUTATIVE-RELATED"/>
    <property type="match status" value="1"/>
</dbReference>
<keyword evidence="2" id="KW-0812">Transmembrane</keyword>
<dbReference type="InterPro" id="IPR027417">
    <property type="entry name" value="P-loop_NTPase"/>
</dbReference>
<dbReference type="OrthoDB" id="3177877at2"/>
<dbReference type="SUPFAM" id="SSF52540">
    <property type="entry name" value="P-loop containing nucleoside triphosphate hydrolases"/>
    <property type="match status" value="1"/>
</dbReference>
<dbReference type="Pfam" id="PF13514">
    <property type="entry name" value="AAA_27"/>
    <property type="match status" value="1"/>
</dbReference>
<feature type="coiled-coil region" evidence="1">
    <location>
        <begin position="185"/>
        <end position="253"/>
    </location>
</feature>
<accession>A0A3N0AET5</accession>
<keyword evidence="2" id="KW-1133">Transmembrane helix</keyword>
<dbReference type="InterPro" id="IPR038734">
    <property type="entry name" value="YhaN_AAA"/>
</dbReference>
<keyword evidence="5" id="KW-1185">Reference proteome</keyword>
<dbReference type="PANTHER" id="PTHR41259">
    <property type="entry name" value="DOUBLE-STRAND BREAK REPAIR RAD50 ATPASE, PUTATIVE-RELATED"/>
    <property type="match status" value="1"/>
</dbReference>
<gene>
    <name evidence="4" type="ORF">DMP07_06685</name>
</gene>
<feature type="domain" description="YhaN AAA" evidence="3">
    <location>
        <begin position="8"/>
        <end position="193"/>
    </location>
</feature>
<name>A0A3N0AET5_9ACTN</name>
<organism evidence="4 5">
    <name type="scientific">Slackia faecicanis</name>
    <dbReference type="NCBI Taxonomy" id="255723"/>
    <lineage>
        <taxon>Bacteria</taxon>
        <taxon>Bacillati</taxon>
        <taxon>Actinomycetota</taxon>
        <taxon>Coriobacteriia</taxon>
        <taxon>Eggerthellales</taxon>
        <taxon>Eggerthellaceae</taxon>
        <taxon>Slackia</taxon>
    </lineage>
</organism>
<dbReference type="EMBL" id="QICB01000004">
    <property type="protein sequence ID" value="RNL19650.1"/>
    <property type="molecule type" value="Genomic_DNA"/>
</dbReference>
<dbReference type="Proteomes" id="UP000267368">
    <property type="component" value="Unassembled WGS sequence"/>
</dbReference>
<sequence>MNAPKTYLQRLHIAAFGRFFDTTIGPFSPGLNVVYGANEAGKTTVNAFIEGVLFGWEDARGRKNVYKPSIANRSGTLFFADADDGSAYEISRIRNADGPAFEPVEASGLLETLDKETFDTMFSLTSDELRSLEGATDMAAKLLTAGSGTAVSPVAALADADKRIAAYTSRAASATESFVHLRAEEDECKQALAAARERSDSLKAEYREYTALAADRERRTDEVSSLNELIEQTASAKAEAARLERVAEEERCRMKECDGRLASLDGDEEGGLFSDEAAEAAAGAAVERLAEESARLARRVDAARDAFAAARAEAQEISEGAKGSSPRAVPVVFGALAAASLAALAYFAWSGEWAAAVASGAAAAMAALSLAWTLRMSRVAARPAQESAARQAMNRARAVLESCEEEELMLRLRIEEELASMGLQAAQGSLSQAQSMVAASRDRRQRVQARRAARDEVAHVRERSLESLRQACASRDALFARCGLEPSQGIAAFDQKEEALKARRLEAIEDMRGSDARLGELKQLLREGALSSEFDILKTRQAQIVTRKSESAEALAELLLARRALQRAADAWKSESVPAVYRRASELLALMTNGKWTQVRADETGAIVAVDAVHKRFEPRFLSTGTCQQLYLALRIALLERASDVGAGLPVLADDILVNFDDERRIGAVKALAQLAKTRQVVFFTCHKEILETVRRYAGECTTVAL</sequence>
<dbReference type="Gene3D" id="3.40.50.300">
    <property type="entry name" value="P-loop containing nucleotide triphosphate hydrolases"/>
    <property type="match status" value="2"/>
</dbReference>
<feature type="transmembrane region" description="Helical" evidence="2">
    <location>
        <begin position="353"/>
        <end position="374"/>
    </location>
</feature>
<evidence type="ECO:0000256" key="2">
    <source>
        <dbReference type="SAM" id="Phobius"/>
    </source>
</evidence>
<comment type="caution">
    <text evidence="4">The sequence shown here is derived from an EMBL/GenBank/DDBJ whole genome shotgun (WGS) entry which is preliminary data.</text>
</comment>
<reference evidence="5" key="1">
    <citation type="submission" date="2018-05" db="EMBL/GenBank/DDBJ databases">
        <title>Genome Sequencing of selected type strains of the family Eggerthellaceae.</title>
        <authorList>
            <person name="Danylec N."/>
            <person name="Stoll D.A."/>
            <person name="Doetsch A."/>
            <person name="Huch M."/>
        </authorList>
    </citation>
    <scope>NUCLEOTIDE SEQUENCE [LARGE SCALE GENOMIC DNA]</scope>
    <source>
        <strain evidence="5">DSM 17537</strain>
    </source>
</reference>
<keyword evidence="4" id="KW-0067">ATP-binding</keyword>
<evidence type="ECO:0000313" key="4">
    <source>
        <dbReference type="EMBL" id="RNL19650.1"/>
    </source>
</evidence>
<keyword evidence="4" id="KW-0547">Nucleotide-binding</keyword>
<evidence type="ECO:0000256" key="1">
    <source>
        <dbReference type="SAM" id="Coils"/>
    </source>
</evidence>
<dbReference type="AlphaFoldDB" id="A0A3N0AET5"/>
<feature type="transmembrane region" description="Helical" evidence="2">
    <location>
        <begin position="328"/>
        <end position="347"/>
    </location>
</feature>
<dbReference type="GO" id="GO:0005524">
    <property type="term" value="F:ATP binding"/>
    <property type="evidence" value="ECO:0007669"/>
    <property type="project" value="UniProtKB-KW"/>
</dbReference>
<proteinExistence type="predicted"/>
<protein>
    <submittedName>
        <fullName evidence="4">Sugar ABC transporter ATP-binding protein</fullName>
    </submittedName>
</protein>